<dbReference type="AlphaFoldDB" id="A0AAD3S490"/>
<reference evidence="1" key="1">
    <citation type="submission" date="2023-05" db="EMBL/GenBank/DDBJ databases">
        <title>Nepenthes gracilis genome sequencing.</title>
        <authorList>
            <person name="Fukushima K."/>
        </authorList>
    </citation>
    <scope>NUCLEOTIDE SEQUENCE</scope>
    <source>
        <strain evidence="1">SING2019-196</strain>
    </source>
</reference>
<accession>A0AAD3S490</accession>
<comment type="caution">
    <text evidence="1">The sequence shown here is derived from an EMBL/GenBank/DDBJ whole genome shotgun (WGS) entry which is preliminary data.</text>
</comment>
<name>A0AAD3S490_NEPGR</name>
<evidence type="ECO:0000313" key="2">
    <source>
        <dbReference type="Proteomes" id="UP001279734"/>
    </source>
</evidence>
<dbReference type="EMBL" id="BSYO01000004">
    <property type="protein sequence ID" value="GMH04010.1"/>
    <property type="molecule type" value="Genomic_DNA"/>
</dbReference>
<dbReference type="Proteomes" id="UP001279734">
    <property type="component" value="Unassembled WGS sequence"/>
</dbReference>
<keyword evidence="2" id="KW-1185">Reference proteome</keyword>
<protein>
    <submittedName>
        <fullName evidence="1">Uncharacterized protein</fullName>
    </submittedName>
</protein>
<evidence type="ECO:0000313" key="1">
    <source>
        <dbReference type="EMBL" id="GMH04010.1"/>
    </source>
</evidence>
<proteinExistence type="predicted"/>
<gene>
    <name evidence="1" type="ORF">Nepgr_005849</name>
</gene>
<organism evidence="1 2">
    <name type="scientific">Nepenthes gracilis</name>
    <name type="common">Slender pitcher plant</name>
    <dbReference type="NCBI Taxonomy" id="150966"/>
    <lineage>
        <taxon>Eukaryota</taxon>
        <taxon>Viridiplantae</taxon>
        <taxon>Streptophyta</taxon>
        <taxon>Embryophyta</taxon>
        <taxon>Tracheophyta</taxon>
        <taxon>Spermatophyta</taxon>
        <taxon>Magnoliopsida</taxon>
        <taxon>eudicotyledons</taxon>
        <taxon>Gunneridae</taxon>
        <taxon>Pentapetalae</taxon>
        <taxon>Caryophyllales</taxon>
        <taxon>Nepenthaceae</taxon>
        <taxon>Nepenthes</taxon>
    </lineage>
</organism>
<sequence length="88" mass="9657">MHAGKPPYLEGMTARSRVLLHLAGQNSIVNLPTEQVSRRYCRRTRTVAVVNETSPIQKTPAVDLLPLLEGRVVSAETLVVSPSALECY</sequence>